<proteinExistence type="predicted"/>
<dbReference type="STRING" id="237679.SAMN04488072_106277"/>
<keyword evidence="1" id="KW-0812">Transmembrane</keyword>
<evidence type="ECO:0000313" key="3">
    <source>
        <dbReference type="Proteomes" id="UP000198642"/>
    </source>
</evidence>
<gene>
    <name evidence="2" type="ORF">SAMN04488072_106277</name>
</gene>
<sequence>MEMIERYVYAVTKRLPEAQRQDVADELRGLIEDMLNERVQGRDITEEDVEEVLLELGNPRNLARQYRDTKKYVIGPELYDLYILVLKIALISVVTVSTAVFIIQIILNPINTLDYFINYIVSFITTTIPIVFGWTTLAFALAEYFGEDNLKKLNIDKEKLNLDKEWKPENLAPIPDPKRQIKRSEPIIGIIFYVLIIMILAFSNDYFGIWIFQDGEFSTVVPFLNEETYGSFLILILIVFGFGIVKECLKFRYEKWTYTLVIFTAIVNLISIAMIMFMITGAQFWNPNFMNELIQYGFVTEASQSYESIRLIWEQLTLWTLILLIFGLLLDIAIGWFKVRKAK</sequence>
<dbReference type="AlphaFoldDB" id="A0A1I0Y611"/>
<keyword evidence="1" id="KW-0472">Membrane</keyword>
<keyword evidence="1" id="KW-1133">Transmembrane helix</keyword>
<dbReference type="EMBL" id="FOJW01000006">
    <property type="protein sequence ID" value="SFB08672.1"/>
    <property type="molecule type" value="Genomic_DNA"/>
</dbReference>
<evidence type="ECO:0000256" key="1">
    <source>
        <dbReference type="SAM" id="Phobius"/>
    </source>
</evidence>
<name>A0A1I0Y611_9BACI</name>
<accession>A0A1I0Y611</accession>
<protein>
    <submittedName>
        <fullName evidence="2">Uncharacterized protein</fullName>
    </submittedName>
</protein>
<feature type="transmembrane region" description="Helical" evidence="1">
    <location>
        <begin position="119"/>
        <end position="142"/>
    </location>
</feature>
<feature type="transmembrane region" description="Helical" evidence="1">
    <location>
        <begin position="81"/>
        <end position="107"/>
    </location>
</feature>
<keyword evidence="3" id="KW-1185">Reference proteome</keyword>
<dbReference type="Pfam" id="PF22564">
    <property type="entry name" value="HAAS"/>
    <property type="match status" value="1"/>
</dbReference>
<reference evidence="2 3" key="1">
    <citation type="submission" date="2016-10" db="EMBL/GenBank/DDBJ databases">
        <authorList>
            <person name="de Groot N.N."/>
        </authorList>
    </citation>
    <scope>NUCLEOTIDE SEQUENCE [LARGE SCALE GENOMIC DNA]</scope>
    <source>
        <strain evidence="2 3">CGMCC 1.3702</strain>
    </source>
</reference>
<feature type="transmembrane region" description="Helical" evidence="1">
    <location>
        <begin position="187"/>
        <end position="209"/>
    </location>
</feature>
<dbReference type="OrthoDB" id="116789at2"/>
<organism evidence="2 3">
    <name type="scientific">Lentibacillus halodurans</name>
    <dbReference type="NCBI Taxonomy" id="237679"/>
    <lineage>
        <taxon>Bacteria</taxon>
        <taxon>Bacillati</taxon>
        <taxon>Bacillota</taxon>
        <taxon>Bacilli</taxon>
        <taxon>Bacillales</taxon>
        <taxon>Bacillaceae</taxon>
        <taxon>Lentibacillus</taxon>
    </lineage>
</organism>
<feature type="transmembrane region" description="Helical" evidence="1">
    <location>
        <begin position="316"/>
        <end position="337"/>
    </location>
</feature>
<evidence type="ECO:0000313" key="2">
    <source>
        <dbReference type="EMBL" id="SFB08672.1"/>
    </source>
</evidence>
<dbReference type="Proteomes" id="UP000198642">
    <property type="component" value="Unassembled WGS sequence"/>
</dbReference>
<feature type="transmembrane region" description="Helical" evidence="1">
    <location>
        <begin position="257"/>
        <end position="279"/>
    </location>
</feature>
<feature type="transmembrane region" description="Helical" evidence="1">
    <location>
        <begin position="229"/>
        <end position="245"/>
    </location>
</feature>